<dbReference type="CDD" id="cd22541">
    <property type="entry name" value="SP5_N"/>
    <property type="match status" value="1"/>
</dbReference>
<feature type="compositionally biased region" description="Polar residues" evidence="10">
    <location>
        <begin position="81"/>
        <end position="101"/>
    </location>
</feature>
<dbReference type="GO" id="GO:0031080">
    <property type="term" value="C:nuclear pore outer ring"/>
    <property type="evidence" value="ECO:0007669"/>
    <property type="project" value="TreeGrafter"/>
</dbReference>
<dbReference type="GeneID" id="54416236"/>
<keyword evidence="12" id="KW-1185">Reference proteome</keyword>
<reference evidence="13" key="2">
    <citation type="submission" date="2020-04" db="EMBL/GenBank/DDBJ databases">
        <authorList>
            <consortium name="NCBI Genome Project"/>
        </authorList>
    </citation>
    <scope>NUCLEOTIDE SEQUENCE</scope>
    <source>
        <strain evidence="13">CBS 781.70</strain>
    </source>
</reference>
<evidence type="ECO:0000256" key="6">
    <source>
        <dbReference type="ARBA" id="ARBA00023010"/>
    </source>
</evidence>
<organism evidence="11">
    <name type="scientific">Eremomyces bilateralis CBS 781.70</name>
    <dbReference type="NCBI Taxonomy" id="1392243"/>
    <lineage>
        <taxon>Eukaryota</taxon>
        <taxon>Fungi</taxon>
        <taxon>Dikarya</taxon>
        <taxon>Ascomycota</taxon>
        <taxon>Pezizomycotina</taxon>
        <taxon>Dothideomycetes</taxon>
        <taxon>Dothideomycetes incertae sedis</taxon>
        <taxon>Eremomycetales</taxon>
        <taxon>Eremomycetaceae</taxon>
        <taxon>Eremomyces</taxon>
    </lineage>
</organism>
<evidence type="ECO:0000256" key="2">
    <source>
        <dbReference type="ARBA" id="ARBA00005573"/>
    </source>
</evidence>
<name>A0A6G1FV01_9PEZI</name>
<feature type="region of interest" description="Disordered" evidence="10">
    <location>
        <begin position="1"/>
        <end position="152"/>
    </location>
</feature>
<proteinExistence type="inferred from homology"/>
<evidence type="ECO:0000256" key="5">
    <source>
        <dbReference type="ARBA" id="ARBA00022927"/>
    </source>
</evidence>
<reference evidence="11 13" key="1">
    <citation type="submission" date="2020-01" db="EMBL/GenBank/DDBJ databases">
        <authorList>
            <consortium name="DOE Joint Genome Institute"/>
            <person name="Haridas S."/>
            <person name="Albert R."/>
            <person name="Binder M."/>
            <person name="Bloem J."/>
            <person name="Labutti K."/>
            <person name="Salamov A."/>
            <person name="Andreopoulos B."/>
            <person name="Baker S.E."/>
            <person name="Barry K."/>
            <person name="Bills G."/>
            <person name="Bluhm B.H."/>
            <person name="Cannon C."/>
            <person name="Castanera R."/>
            <person name="Culley D.E."/>
            <person name="Daum C."/>
            <person name="Ezra D."/>
            <person name="Gonzalez J.B."/>
            <person name="Henrissat B."/>
            <person name="Kuo A."/>
            <person name="Liang C."/>
            <person name="Lipzen A."/>
            <person name="Lutzoni F."/>
            <person name="Magnuson J."/>
            <person name="Mondo S."/>
            <person name="Nolan M."/>
            <person name="Ohm R."/>
            <person name="Pangilinan J."/>
            <person name="Park H.-J."/>
            <person name="Ramirez L."/>
            <person name="Alfaro M."/>
            <person name="Sun H."/>
            <person name="Tritt A."/>
            <person name="Yoshinaga Y."/>
            <person name="Zwiers L.-H."/>
            <person name="Turgeon B.G."/>
            <person name="Goodwin S.B."/>
            <person name="Spatafora J.W."/>
            <person name="Crous P.W."/>
            <person name="Grigoriev I.V."/>
        </authorList>
    </citation>
    <scope>NUCLEOTIDE SEQUENCE</scope>
    <source>
        <strain evidence="11 13">CBS 781.70</strain>
    </source>
</reference>
<evidence type="ECO:0000313" key="13">
    <source>
        <dbReference type="RefSeq" id="XP_033531245.1"/>
    </source>
</evidence>
<dbReference type="PANTHER" id="PTHR13373:SF21">
    <property type="entry name" value="NUCLEAR PORE COMPLEX PROTEIN NUP85"/>
    <property type="match status" value="1"/>
</dbReference>
<dbReference type="GO" id="GO:0006406">
    <property type="term" value="P:mRNA export from nucleus"/>
    <property type="evidence" value="ECO:0007669"/>
    <property type="project" value="TreeGrafter"/>
</dbReference>
<accession>A0A6G1FV01</accession>
<evidence type="ECO:0000256" key="10">
    <source>
        <dbReference type="SAM" id="MobiDB-lite"/>
    </source>
</evidence>
<dbReference type="PANTHER" id="PTHR13373">
    <property type="entry name" value="FROUNT PROTEIN-RELATED"/>
    <property type="match status" value="1"/>
</dbReference>
<dbReference type="Pfam" id="PF07575">
    <property type="entry name" value="Nucleopor_Nup85"/>
    <property type="match status" value="2"/>
</dbReference>
<comment type="function">
    <text evidence="9">Functions as a component of the nuclear pore complex (NPC).</text>
</comment>
<evidence type="ECO:0000256" key="3">
    <source>
        <dbReference type="ARBA" id="ARBA00022448"/>
    </source>
</evidence>
<keyword evidence="3 9" id="KW-0813">Transport</keyword>
<keyword evidence="7 9" id="KW-0906">Nuclear pore complex</keyword>
<reference evidence="13" key="3">
    <citation type="submission" date="2025-04" db="UniProtKB">
        <authorList>
            <consortium name="RefSeq"/>
        </authorList>
    </citation>
    <scope>IDENTIFICATION</scope>
    <source>
        <strain evidence="13">CBS 781.70</strain>
    </source>
</reference>
<keyword evidence="8 9" id="KW-0539">Nucleus</keyword>
<evidence type="ECO:0000256" key="4">
    <source>
        <dbReference type="ARBA" id="ARBA00022816"/>
    </source>
</evidence>
<dbReference type="Proteomes" id="UP000504638">
    <property type="component" value="Unplaced"/>
</dbReference>
<dbReference type="GO" id="GO:0017056">
    <property type="term" value="F:structural constituent of nuclear pore"/>
    <property type="evidence" value="ECO:0007669"/>
    <property type="project" value="TreeGrafter"/>
</dbReference>
<keyword evidence="5 9" id="KW-0653">Protein transport</keyword>
<evidence type="ECO:0000256" key="1">
    <source>
        <dbReference type="ARBA" id="ARBA00004567"/>
    </source>
</evidence>
<dbReference type="OrthoDB" id="5422384at2759"/>
<dbReference type="GO" id="GO:0006606">
    <property type="term" value="P:protein import into nucleus"/>
    <property type="evidence" value="ECO:0007669"/>
    <property type="project" value="TreeGrafter"/>
</dbReference>
<evidence type="ECO:0000256" key="9">
    <source>
        <dbReference type="RuleBase" id="RU365073"/>
    </source>
</evidence>
<feature type="region of interest" description="Disordered" evidence="10">
    <location>
        <begin position="1016"/>
        <end position="1050"/>
    </location>
</feature>
<keyword evidence="9" id="KW-0472">Membrane</keyword>
<feature type="compositionally biased region" description="Acidic residues" evidence="10">
    <location>
        <begin position="133"/>
        <end position="152"/>
    </location>
</feature>
<comment type="subcellular location">
    <subcellularLocation>
        <location evidence="1 9">Nucleus</location>
        <location evidence="1 9">Nuclear pore complex</location>
    </subcellularLocation>
</comment>
<feature type="compositionally biased region" description="Polar residues" evidence="10">
    <location>
        <begin position="1016"/>
        <end position="1032"/>
    </location>
</feature>
<feature type="non-terminal residue" evidence="11">
    <location>
        <position position="1"/>
    </location>
</feature>
<dbReference type="GO" id="GO:0031965">
    <property type="term" value="C:nuclear membrane"/>
    <property type="evidence" value="ECO:0007669"/>
    <property type="project" value="UniProtKB-UniRule"/>
</dbReference>
<dbReference type="RefSeq" id="XP_033531245.1">
    <property type="nucleotide sequence ID" value="XM_033675666.1"/>
</dbReference>
<dbReference type="GO" id="GO:0045893">
    <property type="term" value="P:positive regulation of DNA-templated transcription"/>
    <property type="evidence" value="ECO:0007669"/>
    <property type="project" value="TreeGrafter"/>
</dbReference>
<evidence type="ECO:0000313" key="12">
    <source>
        <dbReference type="Proteomes" id="UP000504638"/>
    </source>
</evidence>
<comment type="subunit">
    <text evidence="9">Component of the nuclear pore complex (NPC).</text>
</comment>
<dbReference type="InterPro" id="IPR011502">
    <property type="entry name" value="Nucleoporin_Nup85"/>
</dbReference>
<evidence type="ECO:0000313" key="11">
    <source>
        <dbReference type="EMBL" id="KAF1809614.1"/>
    </source>
</evidence>
<feature type="compositionally biased region" description="Polar residues" evidence="10">
    <location>
        <begin position="50"/>
        <end position="66"/>
    </location>
</feature>
<comment type="similarity">
    <text evidence="2 9">Belongs to the nucleoporin Nup85 family.</text>
</comment>
<keyword evidence="6 9" id="KW-0811">Translocation</keyword>
<evidence type="ECO:0000256" key="8">
    <source>
        <dbReference type="ARBA" id="ARBA00023242"/>
    </source>
</evidence>
<keyword evidence="4 9" id="KW-0509">mRNA transport</keyword>
<dbReference type="AlphaFoldDB" id="A0A6G1FV01"/>
<feature type="compositionally biased region" description="Polar residues" evidence="10">
    <location>
        <begin position="13"/>
        <end position="25"/>
    </location>
</feature>
<evidence type="ECO:0000256" key="7">
    <source>
        <dbReference type="ARBA" id="ARBA00023132"/>
    </source>
</evidence>
<dbReference type="EMBL" id="ML975171">
    <property type="protein sequence ID" value="KAF1809614.1"/>
    <property type="molecule type" value="Genomic_DNA"/>
</dbReference>
<gene>
    <name evidence="11 13" type="ORF">P152DRAFT_378303</name>
</gene>
<protein>
    <recommendedName>
        <fullName evidence="9">Nuclear pore complex protein Nup85</fullName>
    </recommendedName>
</protein>
<sequence>SSPPPSTPGSRLFNDSFNDNPSTTPAGPPPTFNLNTAGSFTPAGPPPTSVFGSSQAGTSFKPSQGSLFAVKPSSDAPSLFSVPNQGPQTTRTFFSGANTNYPAIPSAQPTRYPPPQSSPPLIDLASSRRGGAEYDDGAEEDEYDYEDEEQDMDGDEAIEEDEREMTMDDLLAQPGTRKAFGMHDLLKNSVADSRGVKRTRQEHPNQSMSLSKLPRDLDMTGIAKDIAASMPEPSLHEPSDFIISTEDLVSKLLHTESASGSHEEVTLVAHQLKTLWENAAGIPTTRTTSADHIGPTDEDSWVQKCSFLVGILINLYLPSSGYARPEPLTSSFRRSQSSLRQKLPPKKAAIPMLLLEWLNTYHDPSAPELEQVLAEKSGYSTNPSFWDVIFSSLLRGKFRTVLKLLNGANFRNAYTAGEDGYATESGYTGAQLVAVNEAVAATVSVLEQCPAVTSEDWDMKGAQWALYRRRIQQAIRDMRVMGNYETPEGDEEFDAGDSLRSSRAAGSLLPIEIAEYLIDILMMFMCVPDEVLKASCDWVEAVIGLAVWWDGDEEDVEADTYGSSYYVNRLERRSRTVDVTPALAYRKRLFSALTRALREGENETQLALNTLNPNEVGLASILVGDVEGVLGIIKGWSITVASAVAELADAGQWLSSRRNKPGNLMKTFDKSDLMVLDMDNADDTTDFSVKDQYLRQYANLLSKEETLERREDVVEGWEIAVKVLSRLNDGEKADMEITKLLETLSITTPARVEKLLNLCQKLELPDYSKSITERFADNIAASGEEFGQALLYYARARNPDKIKEVLHTLISRCLVQSRAYPPSESLDPQLKAFIDTPKTSLTQLARIDPDAAEVLSKYLSGYATLRRFYVLRDQDVDPTSGRSRLRPLERRRQAAAALIAVIESAADPIRGGLFDPDIDVVVQVGCLLTLLGEALAFVNQSQCVLITAQIFVLLRVAEDLQTVSSRIFSQNEELLQSAIQDYRAHSRRSLASKSVPSLAKSTSALTTGSSQFSFAGSSEMTDSAPDSVNPSAEASGVLVRGPKKDDESNVRRGWDWRTGLQRGMGGKEVVQLLRIALGKEVARAWTQGD</sequence>
<feature type="non-terminal residue" evidence="11">
    <location>
        <position position="1089"/>
    </location>
</feature>